<evidence type="ECO:0000313" key="8">
    <source>
        <dbReference type="Proteomes" id="UP000095009"/>
    </source>
</evidence>
<comment type="subcellular location">
    <subcellularLocation>
        <location evidence="1">Membrane</location>
        <topology evidence="1">Multi-pass membrane protein</topology>
    </subcellularLocation>
</comment>
<evidence type="ECO:0000259" key="6">
    <source>
        <dbReference type="PROSITE" id="PS51380"/>
    </source>
</evidence>
<evidence type="ECO:0000313" key="7">
    <source>
        <dbReference type="EMBL" id="ODQ63390.1"/>
    </source>
</evidence>
<feature type="transmembrane region" description="Helical" evidence="5">
    <location>
        <begin position="64"/>
        <end position="83"/>
    </location>
</feature>
<feature type="transmembrane region" description="Helical" evidence="5">
    <location>
        <begin position="103"/>
        <end position="120"/>
    </location>
</feature>
<feature type="transmembrane region" description="Helical" evidence="5">
    <location>
        <begin position="226"/>
        <end position="242"/>
    </location>
</feature>
<organism evidence="7 8">
    <name type="scientific">Nadsonia fulvescens var. elongata DSM 6958</name>
    <dbReference type="NCBI Taxonomy" id="857566"/>
    <lineage>
        <taxon>Eukaryota</taxon>
        <taxon>Fungi</taxon>
        <taxon>Dikarya</taxon>
        <taxon>Ascomycota</taxon>
        <taxon>Saccharomycotina</taxon>
        <taxon>Dipodascomycetes</taxon>
        <taxon>Dipodascales</taxon>
        <taxon>Dipodascales incertae sedis</taxon>
        <taxon>Nadsonia</taxon>
    </lineage>
</organism>
<keyword evidence="2 5" id="KW-0812">Transmembrane</keyword>
<dbReference type="PANTHER" id="PTHR10783">
    <property type="entry name" value="XENOTROPIC AND POLYTROPIC RETROVIRUS RECEPTOR 1-RELATED"/>
    <property type="match status" value="1"/>
</dbReference>
<sequence>MVDRVEDTQAALFSLCFPIPVRVTLLILLGIWGWGINVHVCKLSKIDVETMIKYNSNGELHHSIYKFAMTLSFYTLILLAFFWYSLGDTTDQDYTSQIGVSKYIPWMLFFSLVGVMIYPGRRFHGKGRHRFRLLLVRILKGGLNKDCRILDIIASDAFTSYTKVLVDIFIMFAMLYTGNSCLEIPDRDFGGKLLIPLVSTVPYFIRLRQCFIDYSRTSKIQHVYNAIKYGTSFPCVILGALYKYSDYKSSFYQLWILALFITSSYSFFWDVTCDWSLTLLTSFISGFHSKPKGLRQVLFFKFPFIYYLAIFVDFILRFLWLWPLLSSWPYSSRVELGFFFLAFMEIVRRWLWIFFRLEAEWITVIAGSGEITGNLEANIPMKEISDEF</sequence>
<dbReference type="AlphaFoldDB" id="A0A1E3PDM8"/>
<dbReference type="Pfam" id="PF03124">
    <property type="entry name" value="EXS"/>
    <property type="match status" value="1"/>
</dbReference>
<feature type="transmembrane region" description="Helical" evidence="5">
    <location>
        <begin position="328"/>
        <end position="347"/>
    </location>
</feature>
<dbReference type="PROSITE" id="PS51380">
    <property type="entry name" value="EXS"/>
    <property type="match status" value="1"/>
</dbReference>
<dbReference type="Proteomes" id="UP000095009">
    <property type="component" value="Unassembled WGS sequence"/>
</dbReference>
<accession>A0A1E3PDM8</accession>
<protein>
    <submittedName>
        <fullName evidence="7">EXS-domain-containing protein</fullName>
    </submittedName>
</protein>
<evidence type="ECO:0000256" key="2">
    <source>
        <dbReference type="ARBA" id="ARBA00022692"/>
    </source>
</evidence>
<keyword evidence="4 5" id="KW-0472">Membrane</keyword>
<dbReference type="GO" id="GO:0005737">
    <property type="term" value="C:cytoplasm"/>
    <property type="evidence" value="ECO:0007669"/>
    <property type="project" value="TreeGrafter"/>
</dbReference>
<dbReference type="InterPro" id="IPR004342">
    <property type="entry name" value="EXS_C"/>
</dbReference>
<dbReference type="OrthoDB" id="2159384at2759"/>
<proteinExistence type="predicted"/>
<evidence type="ECO:0000256" key="3">
    <source>
        <dbReference type="ARBA" id="ARBA00022989"/>
    </source>
</evidence>
<feature type="transmembrane region" description="Helical" evidence="5">
    <location>
        <begin position="23"/>
        <end position="43"/>
    </location>
</feature>
<feature type="domain" description="EXS" evidence="6">
    <location>
        <begin position="186"/>
        <end position="388"/>
    </location>
</feature>
<feature type="transmembrane region" description="Helical" evidence="5">
    <location>
        <begin position="254"/>
        <end position="277"/>
    </location>
</feature>
<dbReference type="EMBL" id="KV454415">
    <property type="protein sequence ID" value="ODQ63390.1"/>
    <property type="molecule type" value="Genomic_DNA"/>
</dbReference>
<dbReference type="GO" id="GO:0016020">
    <property type="term" value="C:membrane"/>
    <property type="evidence" value="ECO:0007669"/>
    <property type="project" value="UniProtKB-SubCell"/>
</dbReference>
<feature type="transmembrane region" description="Helical" evidence="5">
    <location>
        <begin position="158"/>
        <end position="177"/>
    </location>
</feature>
<evidence type="ECO:0000256" key="1">
    <source>
        <dbReference type="ARBA" id="ARBA00004141"/>
    </source>
</evidence>
<dbReference type="STRING" id="857566.A0A1E3PDM8"/>
<gene>
    <name evidence="7" type="ORF">NADFUDRAFT_84514</name>
</gene>
<dbReference type="PANTHER" id="PTHR10783:SF46">
    <property type="entry name" value="PROTEIN ERD1 HOMOLOG 2"/>
    <property type="match status" value="1"/>
</dbReference>
<name>A0A1E3PDM8_9ASCO</name>
<feature type="transmembrane region" description="Helical" evidence="5">
    <location>
        <begin position="298"/>
        <end position="322"/>
    </location>
</feature>
<reference evidence="7 8" key="1">
    <citation type="journal article" date="2016" name="Proc. Natl. Acad. Sci. U.S.A.">
        <title>Comparative genomics of biotechnologically important yeasts.</title>
        <authorList>
            <person name="Riley R."/>
            <person name="Haridas S."/>
            <person name="Wolfe K.H."/>
            <person name="Lopes M.R."/>
            <person name="Hittinger C.T."/>
            <person name="Goeker M."/>
            <person name="Salamov A.A."/>
            <person name="Wisecaver J.H."/>
            <person name="Long T.M."/>
            <person name="Calvey C.H."/>
            <person name="Aerts A.L."/>
            <person name="Barry K.W."/>
            <person name="Choi C."/>
            <person name="Clum A."/>
            <person name="Coughlan A.Y."/>
            <person name="Deshpande S."/>
            <person name="Douglass A.P."/>
            <person name="Hanson S.J."/>
            <person name="Klenk H.-P."/>
            <person name="LaButti K.M."/>
            <person name="Lapidus A."/>
            <person name="Lindquist E.A."/>
            <person name="Lipzen A.M."/>
            <person name="Meier-Kolthoff J.P."/>
            <person name="Ohm R.A."/>
            <person name="Otillar R.P."/>
            <person name="Pangilinan J.L."/>
            <person name="Peng Y."/>
            <person name="Rokas A."/>
            <person name="Rosa C.A."/>
            <person name="Scheuner C."/>
            <person name="Sibirny A.A."/>
            <person name="Slot J.C."/>
            <person name="Stielow J.B."/>
            <person name="Sun H."/>
            <person name="Kurtzman C.P."/>
            <person name="Blackwell M."/>
            <person name="Grigoriev I.V."/>
            <person name="Jeffries T.W."/>
        </authorList>
    </citation>
    <scope>NUCLEOTIDE SEQUENCE [LARGE SCALE GENOMIC DNA]</scope>
    <source>
        <strain evidence="7 8">DSM 6958</strain>
    </source>
</reference>
<evidence type="ECO:0000256" key="5">
    <source>
        <dbReference type="SAM" id="Phobius"/>
    </source>
</evidence>
<evidence type="ECO:0000256" key="4">
    <source>
        <dbReference type="ARBA" id="ARBA00023136"/>
    </source>
</evidence>
<keyword evidence="8" id="KW-1185">Reference proteome</keyword>
<keyword evidence="3 5" id="KW-1133">Transmembrane helix</keyword>